<evidence type="ECO:0000313" key="3">
    <source>
        <dbReference type="Proteomes" id="UP000003179"/>
    </source>
</evidence>
<keyword evidence="3" id="KW-1185">Reference proteome</keyword>
<accession>A0ABP2KDC7</accession>
<dbReference type="InterPro" id="IPR017926">
    <property type="entry name" value="GATASE"/>
</dbReference>
<dbReference type="PROSITE" id="PS51273">
    <property type="entry name" value="GATASE_TYPE_1"/>
    <property type="match status" value="1"/>
</dbReference>
<dbReference type="SUPFAM" id="SSF52317">
    <property type="entry name" value="Class I glutamine amidotransferase-like"/>
    <property type="match status" value="1"/>
</dbReference>
<dbReference type="PANTHER" id="PTHR42695:SF5">
    <property type="entry name" value="GLUTAMINE AMIDOTRANSFERASE YLR126C-RELATED"/>
    <property type="match status" value="1"/>
</dbReference>
<dbReference type="InterPro" id="IPR044992">
    <property type="entry name" value="ChyE-like"/>
</dbReference>
<dbReference type="InterPro" id="IPR029062">
    <property type="entry name" value="Class_I_gatase-like"/>
</dbReference>
<feature type="domain" description="Glutamine amidotransferase" evidence="1">
    <location>
        <begin position="30"/>
        <end position="164"/>
    </location>
</feature>
<dbReference type="Pfam" id="PF00117">
    <property type="entry name" value="GATase"/>
    <property type="match status" value="1"/>
</dbReference>
<gene>
    <name evidence="2" type="ORF">HMPREF9607_01015</name>
</gene>
<keyword evidence="2" id="KW-0315">Glutamine amidotransferase</keyword>
<dbReference type="Gene3D" id="3.40.50.880">
    <property type="match status" value="1"/>
</dbReference>
<comment type="caution">
    <text evidence="2">The sequence shown here is derived from an EMBL/GenBank/DDBJ whole genome shotgun (WGS) entry which is preliminary data.</text>
</comment>
<dbReference type="EMBL" id="ADZU01000017">
    <property type="protein sequence ID" value="EFS92799.1"/>
    <property type="molecule type" value="Genomic_DNA"/>
</dbReference>
<evidence type="ECO:0000259" key="1">
    <source>
        <dbReference type="Pfam" id="PF00117"/>
    </source>
</evidence>
<dbReference type="PANTHER" id="PTHR42695">
    <property type="entry name" value="GLUTAMINE AMIDOTRANSFERASE YLR126C-RELATED"/>
    <property type="match status" value="1"/>
</dbReference>
<dbReference type="CDD" id="cd01741">
    <property type="entry name" value="GATase1_1"/>
    <property type="match status" value="1"/>
</dbReference>
<organism evidence="2 3">
    <name type="scientific">Cutibacterium modestum HL044PA1</name>
    <dbReference type="NCBI Taxonomy" id="765109"/>
    <lineage>
        <taxon>Bacteria</taxon>
        <taxon>Bacillati</taxon>
        <taxon>Actinomycetota</taxon>
        <taxon>Actinomycetes</taxon>
        <taxon>Propionibacteriales</taxon>
        <taxon>Propionibacteriaceae</taxon>
        <taxon>Cutibacterium</taxon>
        <taxon>Cutibacterium modestum</taxon>
    </lineage>
</organism>
<proteinExistence type="predicted"/>
<dbReference type="Proteomes" id="UP000003179">
    <property type="component" value="Unassembled WGS sequence"/>
</dbReference>
<reference evidence="2" key="1">
    <citation type="submission" date="2010-08" db="EMBL/GenBank/DDBJ databases">
        <authorList>
            <person name="Weinstock G."/>
            <person name="Sodergren E."/>
            <person name="Clifton S."/>
            <person name="Fulton L."/>
            <person name="Fulton B."/>
            <person name="Courtney L."/>
            <person name="Fronick C."/>
            <person name="Harrison M."/>
            <person name="Strong C."/>
            <person name="Farmer C."/>
            <person name="Delahaunty K."/>
            <person name="Markovic C."/>
            <person name="Hall O."/>
            <person name="Minx P."/>
            <person name="Tomlinson C."/>
            <person name="Mitreva M."/>
            <person name="Hou S."/>
            <person name="Chen J."/>
            <person name="Wollam A."/>
            <person name="Pepin K.H."/>
            <person name="Johnson M."/>
            <person name="Bhonagiri V."/>
            <person name="Zhang X."/>
            <person name="Suruliraj S."/>
            <person name="Warren W."/>
            <person name="Chinwalla A."/>
            <person name="Mardis E.R."/>
            <person name="Wilson R.K."/>
        </authorList>
    </citation>
    <scope>NUCLEOTIDE SEQUENCE [LARGE SCALE GENOMIC DNA]</scope>
    <source>
        <strain evidence="2">HL044PA1</strain>
    </source>
</reference>
<name>A0ABP2KDC7_9ACTN</name>
<evidence type="ECO:0000313" key="2">
    <source>
        <dbReference type="EMBL" id="EFS92799.1"/>
    </source>
</evidence>
<sequence>MTRILVIVHESSCSPGRLGQVWRDAGADVVEVSAWNQPVPPIVDADALVVLGGSMGCQDDAEAPWLASTRQLISRTVKAGTPFLGVCLGHQLATVALGGRVCTSDHLCLGPVEMHLTPDGEKDPLLSVYDGHRGIHFNNDVAVVLPEGAVLLARDPTGQVEAVRFAERAWGSSSIPSAPLTVGPLATPRKNGNNVFPGQKPLSRQRQCVATSTSSMLMGPSLRNSWNLWALRKDGSRDLAKSREPWQF</sequence>
<protein>
    <submittedName>
        <fullName evidence="2">Class I glutamine amidotransferase</fullName>
    </submittedName>
</protein>